<keyword evidence="4" id="KW-1003">Cell membrane</keyword>
<evidence type="ECO:0000313" key="19">
    <source>
        <dbReference type="Proteomes" id="UP000185657"/>
    </source>
</evidence>
<evidence type="ECO:0000256" key="11">
    <source>
        <dbReference type="ARBA" id="ARBA00023136"/>
    </source>
</evidence>
<comment type="catalytic activity">
    <reaction evidence="1">
        <text>ATP + protein L-histidine = ADP + protein N-phospho-L-histidine.</text>
        <dbReference type="EC" id="2.7.13.3"/>
    </reaction>
</comment>
<dbReference type="CDD" id="cd16922">
    <property type="entry name" value="HATPase_EvgS-ArcB-TorS-like"/>
    <property type="match status" value="1"/>
</dbReference>
<organism evidence="17 20">
    <name type="scientific">Hydrogenophaga crassostreae</name>
    <dbReference type="NCBI Taxonomy" id="1763535"/>
    <lineage>
        <taxon>Bacteria</taxon>
        <taxon>Pseudomonadati</taxon>
        <taxon>Pseudomonadota</taxon>
        <taxon>Betaproteobacteria</taxon>
        <taxon>Burkholderiales</taxon>
        <taxon>Comamonadaceae</taxon>
        <taxon>Hydrogenophaga</taxon>
    </lineage>
</organism>
<evidence type="ECO:0000256" key="1">
    <source>
        <dbReference type="ARBA" id="ARBA00000085"/>
    </source>
</evidence>
<evidence type="ECO:0000256" key="13">
    <source>
        <dbReference type="SAM" id="Phobius"/>
    </source>
</evidence>
<proteinExistence type="predicted"/>
<dbReference type="CDD" id="cd00082">
    <property type="entry name" value="HisKA"/>
    <property type="match status" value="1"/>
</dbReference>
<keyword evidence="6" id="KW-0808">Transferase</keyword>
<reference evidence="17 20" key="2">
    <citation type="submission" date="2016-10" db="EMBL/GenBank/DDBJ databases">
        <title>Hydorgenophaga sp. LPB0072 isolated from gastropod.</title>
        <authorList>
            <person name="Kim E."/>
            <person name="Yi H."/>
        </authorList>
    </citation>
    <scope>NUCLEOTIDE SEQUENCE [LARGE SCALE GENOMIC DNA]</scope>
    <source>
        <strain evidence="17 20">LPB0072</strain>
    </source>
</reference>
<evidence type="ECO:0000256" key="12">
    <source>
        <dbReference type="PROSITE-ProRule" id="PRU00169"/>
    </source>
</evidence>
<dbReference type="Pfam" id="PF00512">
    <property type="entry name" value="HisKA"/>
    <property type="match status" value="1"/>
</dbReference>
<dbReference type="Gene3D" id="1.10.287.130">
    <property type="match status" value="1"/>
</dbReference>
<evidence type="ECO:0000259" key="16">
    <source>
        <dbReference type="PROSITE" id="PS50885"/>
    </source>
</evidence>
<dbReference type="AlphaFoldDB" id="A0A167ICI7"/>
<feature type="domain" description="HAMP" evidence="16">
    <location>
        <begin position="180"/>
        <end position="233"/>
    </location>
</feature>
<keyword evidence="5 12" id="KW-0597">Phosphoprotein</keyword>
<dbReference type="SMART" id="SM00388">
    <property type="entry name" value="HisKA"/>
    <property type="match status" value="1"/>
</dbReference>
<dbReference type="Pfam" id="PF17152">
    <property type="entry name" value="CHASE8"/>
    <property type="match status" value="1"/>
</dbReference>
<sequence length="745" mass="81731">MNTNNLSIVQKLGLLLAVNTVIAVVMIALVFSVGTGISRYRDSQQQLEALARVVGENSRASLAFGDAQGARATLDGLRVRADIKFARLLDAQGVTFAQADFHGDQQGRGPLSEAAVAAILPVKLAVSQGIQDNGRTIGRIELDVELHRLWAELIEQMGLMALIAVALSSLCVYFALRLRRIITDPILGLTRVAHQISREQDYSLRAVKAGNDEIAELVDHFNHMLAEIQSRDEALSQEREALVQLTSEMKITMEAAESANRVKSEFLSTVSHELRTPLTAIGGSLGLLVGGVLGEMPAQAGQMLQIANKNCQRLSYLINDLLDMEKLVAGKLNFDMQPYELMALVRQALIDNETYAGQFQVSYEISQAADNAWVLVDAQRLQQVMANLLSNAAKFSPAGSKVRISVRHSHGGVVVEVRDQGSGISPDFHNRIFQRFSQGDASDSRQKGGTGLGLAITRELVERMGGHIGFESMPDRGSCFYFEFPLWTEATSRPVPIELSPSGTQLPRVLVVVDGDMAPLISRTLKLAGYEVDMAESGAKAFELAEHNDYVALTLELLLPDMDGLRLIELLRADSSRRHLPVVVISAISREAQPAMEWLTKPVDLSKLLASMERLTAASNTAQTRVLHIEDDFEMHQLVRALAGQRFNFELATTLREGRARIALERFDVVILDLTLPNESGWDLLPDIRAQQPEARVVVLSNAELSPEQMQLVDMVLRKSEVLPRQLMSAIAACEPTAPQEKAAT</sequence>
<dbReference type="GO" id="GO:0009927">
    <property type="term" value="F:histidine phosphotransfer kinase activity"/>
    <property type="evidence" value="ECO:0007669"/>
    <property type="project" value="TreeGrafter"/>
</dbReference>
<dbReference type="GO" id="GO:0005524">
    <property type="term" value="F:ATP binding"/>
    <property type="evidence" value="ECO:0007669"/>
    <property type="project" value="UniProtKB-KW"/>
</dbReference>
<dbReference type="PANTHER" id="PTHR43047:SF72">
    <property type="entry name" value="OSMOSENSING HISTIDINE PROTEIN KINASE SLN1"/>
    <property type="match status" value="1"/>
</dbReference>
<dbReference type="FunFam" id="3.30.565.10:FF:000023">
    <property type="entry name" value="PAS domain-containing sensor histidine kinase"/>
    <property type="match status" value="1"/>
</dbReference>
<dbReference type="Proteomes" id="UP000185680">
    <property type="component" value="Chromosome"/>
</dbReference>
<feature type="transmembrane region" description="Helical" evidence="13">
    <location>
        <begin position="157"/>
        <end position="176"/>
    </location>
</feature>
<feature type="domain" description="Response regulatory" evidence="15">
    <location>
        <begin position="625"/>
        <end position="734"/>
    </location>
</feature>
<dbReference type="CDD" id="cd06225">
    <property type="entry name" value="HAMP"/>
    <property type="match status" value="1"/>
</dbReference>
<dbReference type="InterPro" id="IPR003661">
    <property type="entry name" value="HisK_dim/P_dom"/>
</dbReference>
<evidence type="ECO:0000256" key="6">
    <source>
        <dbReference type="ARBA" id="ARBA00022679"/>
    </source>
</evidence>
<dbReference type="Gene3D" id="6.10.340.10">
    <property type="match status" value="1"/>
</dbReference>
<dbReference type="Proteomes" id="UP000185657">
    <property type="component" value="Unassembled WGS sequence"/>
</dbReference>
<comment type="subcellular location">
    <subcellularLocation>
        <location evidence="2">Cell membrane</location>
    </subcellularLocation>
</comment>
<keyword evidence="19" id="KW-1185">Reference proteome</keyword>
<reference evidence="18 19" key="1">
    <citation type="submission" date="2016-02" db="EMBL/GenBank/DDBJ databases">
        <title>Draft genome sequence of Hydrogenophaga sp. LPB0072.</title>
        <authorList>
            <person name="Shin S.-K."/>
            <person name="Yi H."/>
        </authorList>
    </citation>
    <scope>NUCLEOTIDE SEQUENCE [LARGE SCALE GENOMIC DNA]</scope>
    <source>
        <strain evidence="18 19">LPB0072</strain>
    </source>
</reference>
<evidence type="ECO:0000256" key="8">
    <source>
        <dbReference type="ARBA" id="ARBA00022777"/>
    </source>
</evidence>
<dbReference type="Pfam" id="PF02518">
    <property type="entry name" value="HATPase_c"/>
    <property type="match status" value="1"/>
</dbReference>
<dbReference type="Pfam" id="PF00672">
    <property type="entry name" value="HAMP"/>
    <property type="match status" value="1"/>
</dbReference>
<evidence type="ECO:0000256" key="10">
    <source>
        <dbReference type="ARBA" id="ARBA00023012"/>
    </source>
</evidence>
<protein>
    <recommendedName>
        <fullName evidence="3">histidine kinase</fullName>
        <ecNumber evidence="3">2.7.13.3</ecNumber>
    </recommendedName>
</protein>
<dbReference type="Gene3D" id="3.30.565.10">
    <property type="entry name" value="Histidine kinase-like ATPase, C-terminal domain"/>
    <property type="match status" value="1"/>
</dbReference>
<dbReference type="PROSITE" id="PS50110">
    <property type="entry name" value="RESPONSE_REGULATORY"/>
    <property type="match status" value="2"/>
</dbReference>
<evidence type="ECO:0000259" key="15">
    <source>
        <dbReference type="PROSITE" id="PS50110"/>
    </source>
</evidence>
<keyword evidence="7" id="KW-0547">Nucleotide-binding</keyword>
<dbReference type="InterPro" id="IPR011006">
    <property type="entry name" value="CheY-like_superfamily"/>
</dbReference>
<evidence type="ECO:0000313" key="20">
    <source>
        <dbReference type="Proteomes" id="UP000185680"/>
    </source>
</evidence>
<dbReference type="PROSITE" id="PS50109">
    <property type="entry name" value="HIS_KIN"/>
    <property type="match status" value="1"/>
</dbReference>
<keyword evidence="11 13" id="KW-0472">Membrane</keyword>
<keyword evidence="13" id="KW-1133">Transmembrane helix</keyword>
<dbReference type="SMART" id="SM00387">
    <property type="entry name" value="HATPase_c"/>
    <property type="match status" value="1"/>
</dbReference>
<dbReference type="OrthoDB" id="9810730at2"/>
<dbReference type="PRINTS" id="PR00344">
    <property type="entry name" value="BCTRLSENSOR"/>
</dbReference>
<comment type="caution">
    <text evidence="12">Lacks conserved residue(s) required for the propagation of feature annotation.</text>
</comment>
<evidence type="ECO:0000256" key="9">
    <source>
        <dbReference type="ARBA" id="ARBA00022840"/>
    </source>
</evidence>
<dbReference type="SUPFAM" id="SSF55874">
    <property type="entry name" value="ATPase domain of HSP90 chaperone/DNA topoisomerase II/histidine kinase"/>
    <property type="match status" value="1"/>
</dbReference>
<dbReference type="SMART" id="SM00448">
    <property type="entry name" value="REC"/>
    <property type="match status" value="2"/>
</dbReference>
<dbReference type="SMART" id="SM00304">
    <property type="entry name" value="HAMP"/>
    <property type="match status" value="1"/>
</dbReference>
<dbReference type="GO" id="GO:0000155">
    <property type="term" value="F:phosphorelay sensor kinase activity"/>
    <property type="evidence" value="ECO:0007669"/>
    <property type="project" value="InterPro"/>
</dbReference>
<dbReference type="InterPro" id="IPR004358">
    <property type="entry name" value="Sig_transdc_His_kin-like_C"/>
</dbReference>
<dbReference type="InterPro" id="IPR005467">
    <property type="entry name" value="His_kinase_dom"/>
</dbReference>
<dbReference type="SUPFAM" id="SSF52172">
    <property type="entry name" value="CheY-like"/>
    <property type="match status" value="2"/>
</dbReference>
<evidence type="ECO:0000313" key="18">
    <source>
        <dbReference type="EMBL" id="OAD42509.1"/>
    </source>
</evidence>
<dbReference type="Pfam" id="PF00072">
    <property type="entry name" value="Response_reg"/>
    <property type="match status" value="2"/>
</dbReference>
<name>A0A167ICI7_9BURK</name>
<feature type="domain" description="Histidine kinase" evidence="14">
    <location>
        <begin position="269"/>
        <end position="488"/>
    </location>
</feature>
<dbReference type="EMBL" id="CP017476">
    <property type="protein sequence ID" value="AOW12457.1"/>
    <property type="molecule type" value="Genomic_DNA"/>
</dbReference>
<evidence type="ECO:0000313" key="17">
    <source>
        <dbReference type="EMBL" id="AOW12457.1"/>
    </source>
</evidence>
<dbReference type="KEGG" id="hyl:LPB072_05910"/>
<dbReference type="GO" id="GO:0005886">
    <property type="term" value="C:plasma membrane"/>
    <property type="evidence" value="ECO:0007669"/>
    <property type="project" value="UniProtKB-SubCell"/>
</dbReference>
<dbReference type="PROSITE" id="PS50885">
    <property type="entry name" value="HAMP"/>
    <property type="match status" value="1"/>
</dbReference>
<dbReference type="InterPro" id="IPR001789">
    <property type="entry name" value="Sig_transdc_resp-reg_receiver"/>
</dbReference>
<dbReference type="RefSeq" id="WP_066088756.1">
    <property type="nucleotide sequence ID" value="NZ_CP017476.1"/>
</dbReference>
<feature type="domain" description="Response regulatory" evidence="15">
    <location>
        <begin position="507"/>
        <end position="616"/>
    </location>
</feature>
<accession>A0A167ICI7</accession>
<dbReference type="InterPro" id="IPR003660">
    <property type="entry name" value="HAMP_dom"/>
</dbReference>
<keyword evidence="8" id="KW-0418">Kinase</keyword>
<dbReference type="SUPFAM" id="SSF47384">
    <property type="entry name" value="Homodimeric domain of signal transducing histidine kinase"/>
    <property type="match status" value="1"/>
</dbReference>
<evidence type="ECO:0000256" key="7">
    <source>
        <dbReference type="ARBA" id="ARBA00022741"/>
    </source>
</evidence>
<dbReference type="CDD" id="cd00156">
    <property type="entry name" value="REC"/>
    <property type="match status" value="1"/>
</dbReference>
<evidence type="ECO:0000256" key="4">
    <source>
        <dbReference type="ARBA" id="ARBA00022475"/>
    </source>
</evidence>
<dbReference type="InterPro" id="IPR033417">
    <property type="entry name" value="CHASE8"/>
</dbReference>
<evidence type="ECO:0000259" key="14">
    <source>
        <dbReference type="PROSITE" id="PS50109"/>
    </source>
</evidence>
<dbReference type="EC" id="2.7.13.3" evidence="3"/>
<dbReference type="InterPro" id="IPR036097">
    <property type="entry name" value="HisK_dim/P_sf"/>
</dbReference>
<keyword evidence="10" id="KW-0902">Two-component regulatory system</keyword>
<feature type="transmembrane region" description="Helical" evidence="13">
    <location>
        <begin position="12"/>
        <end position="37"/>
    </location>
</feature>
<dbReference type="SUPFAM" id="SSF158472">
    <property type="entry name" value="HAMP domain-like"/>
    <property type="match status" value="1"/>
</dbReference>
<dbReference type="Gene3D" id="3.40.50.2300">
    <property type="match status" value="2"/>
</dbReference>
<dbReference type="EMBL" id="LVWD01000008">
    <property type="protein sequence ID" value="OAD42509.1"/>
    <property type="molecule type" value="Genomic_DNA"/>
</dbReference>
<evidence type="ECO:0000256" key="5">
    <source>
        <dbReference type="ARBA" id="ARBA00022553"/>
    </source>
</evidence>
<evidence type="ECO:0000256" key="3">
    <source>
        <dbReference type="ARBA" id="ARBA00012438"/>
    </source>
</evidence>
<keyword evidence="9" id="KW-0067">ATP-binding</keyword>
<keyword evidence="13" id="KW-0812">Transmembrane</keyword>
<gene>
    <name evidence="17" type="ORF">LPB072_05910</name>
    <name evidence="18" type="ORF">LPB72_08490</name>
</gene>
<dbReference type="InterPro" id="IPR003594">
    <property type="entry name" value="HATPase_dom"/>
</dbReference>
<feature type="modified residue" description="4-aspartylphosphate" evidence="12">
    <location>
        <position position="673"/>
    </location>
</feature>
<dbReference type="STRING" id="1763535.LPB072_05910"/>
<evidence type="ECO:0000256" key="2">
    <source>
        <dbReference type="ARBA" id="ARBA00004236"/>
    </source>
</evidence>
<dbReference type="PANTHER" id="PTHR43047">
    <property type="entry name" value="TWO-COMPONENT HISTIDINE PROTEIN KINASE"/>
    <property type="match status" value="1"/>
</dbReference>
<dbReference type="InterPro" id="IPR036890">
    <property type="entry name" value="HATPase_C_sf"/>
</dbReference>